<sequence length="110" mass="12115">MVITYYSCTIFGSIAELELIRHAALRAANPIIILKVGDHPEAPHRIRILADANREWPHAFAESNSAHRGQKPRTALSFDTRSTAVDIDRTGVDGRLREATVPPSASKEVT</sequence>
<proteinExistence type="predicted"/>
<name>A0ABD1ZJ05_9MARC</name>
<accession>A0ABD1ZJ05</accession>
<keyword evidence="3" id="KW-1185">Reference proteome</keyword>
<dbReference type="Proteomes" id="UP001605036">
    <property type="component" value="Unassembled WGS sequence"/>
</dbReference>
<reference evidence="2 3" key="1">
    <citation type="submission" date="2024-09" db="EMBL/GenBank/DDBJ databases">
        <title>Chromosome-scale assembly of Riccia fluitans.</title>
        <authorList>
            <person name="Paukszto L."/>
            <person name="Sawicki J."/>
            <person name="Karawczyk K."/>
            <person name="Piernik-Szablinska J."/>
            <person name="Szczecinska M."/>
            <person name="Mazdziarz M."/>
        </authorList>
    </citation>
    <scope>NUCLEOTIDE SEQUENCE [LARGE SCALE GENOMIC DNA]</scope>
    <source>
        <strain evidence="2">Rf_01</strain>
        <tissue evidence="2">Aerial parts of the thallus</tissue>
    </source>
</reference>
<evidence type="ECO:0000313" key="3">
    <source>
        <dbReference type="Proteomes" id="UP001605036"/>
    </source>
</evidence>
<feature type="compositionally biased region" description="Basic and acidic residues" evidence="1">
    <location>
        <begin position="89"/>
        <end position="98"/>
    </location>
</feature>
<evidence type="ECO:0000256" key="1">
    <source>
        <dbReference type="SAM" id="MobiDB-lite"/>
    </source>
</evidence>
<organism evidence="2 3">
    <name type="scientific">Riccia fluitans</name>
    <dbReference type="NCBI Taxonomy" id="41844"/>
    <lineage>
        <taxon>Eukaryota</taxon>
        <taxon>Viridiplantae</taxon>
        <taxon>Streptophyta</taxon>
        <taxon>Embryophyta</taxon>
        <taxon>Marchantiophyta</taxon>
        <taxon>Marchantiopsida</taxon>
        <taxon>Marchantiidae</taxon>
        <taxon>Marchantiales</taxon>
        <taxon>Ricciaceae</taxon>
        <taxon>Riccia</taxon>
    </lineage>
</organism>
<dbReference type="EMBL" id="JBHFFA010000001">
    <property type="protein sequence ID" value="KAL2651437.1"/>
    <property type="molecule type" value="Genomic_DNA"/>
</dbReference>
<feature type="region of interest" description="Disordered" evidence="1">
    <location>
        <begin position="89"/>
        <end position="110"/>
    </location>
</feature>
<dbReference type="AlphaFoldDB" id="A0ABD1ZJ05"/>
<evidence type="ECO:0000313" key="2">
    <source>
        <dbReference type="EMBL" id="KAL2651437.1"/>
    </source>
</evidence>
<protein>
    <submittedName>
        <fullName evidence="2">Uncharacterized protein</fullName>
    </submittedName>
</protein>
<gene>
    <name evidence="2" type="ORF">R1flu_019565</name>
</gene>
<comment type="caution">
    <text evidence="2">The sequence shown here is derived from an EMBL/GenBank/DDBJ whole genome shotgun (WGS) entry which is preliminary data.</text>
</comment>